<gene>
    <name evidence="2" type="ORF">CQ14_05335</name>
</gene>
<sequence length="191" mass="21149">MGVIVVVMIVVAMLVVMMIVITVVMVITVVIVITVVVVRVIIMVMMTVIMMVVAVIMRGMIVRGLRVGAALGIERRLDLDDAPAEPLHHRLDDVIAADAQALWHDLRRQMAVAEMPGDANQVQGIGAADLDQGLGRRHHFDQPAVLQHQRIAAAQRDRIFQIEQEFEPARTRHRHPPPVPIVKIEHDGIGC</sequence>
<dbReference type="AlphaFoldDB" id="A0A0R3MXJ0"/>
<keyword evidence="1" id="KW-0812">Transmembrane</keyword>
<keyword evidence="1" id="KW-0472">Membrane</keyword>
<evidence type="ECO:0000313" key="3">
    <source>
        <dbReference type="Proteomes" id="UP000051660"/>
    </source>
</evidence>
<name>A0A0R3MXJ0_9BRAD</name>
<evidence type="ECO:0000313" key="2">
    <source>
        <dbReference type="EMBL" id="KRR24770.1"/>
    </source>
</evidence>
<dbReference type="Proteomes" id="UP000051660">
    <property type="component" value="Unassembled WGS sequence"/>
</dbReference>
<accession>A0A0R3MXJ0</accession>
<protein>
    <submittedName>
        <fullName evidence="2">Uncharacterized protein</fullName>
    </submittedName>
</protein>
<organism evidence="2 3">
    <name type="scientific">Bradyrhizobium lablabi</name>
    <dbReference type="NCBI Taxonomy" id="722472"/>
    <lineage>
        <taxon>Bacteria</taxon>
        <taxon>Pseudomonadati</taxon>
        <taxon>Pseudomonadota</taxon>
        <taxon>Alphaproteobacteria</taxon>
        <taxon>Hyphomicrobiales</taxon>
        <taxon>Nitrobacteraceae</taxon>
        <taxon>Bradyrhizobium</taxon>
    </lineage>
</organism>
<comment type="caution">
    <text evidence="2">The sequence shown here is derived from an EMBL/GenBank/DDBJ whole genome shotgun (WGS) entry which is preliminary data.</text>
</comment>
<evidence type="ECO:0000256" key="1">
    <source>
        <dbReference type="SAM" id="Phobius"/>
    </source>
</evidence>
<feature type="transmembrane region" description="Helical" evidence="1">
    <location>
        <begin position="37"/>
        <end position="57"/>
    </location>
</feature>
<dbReference type="AntiFam" id="ANF00221">
    <property type="entry name" value="Shadow ORF (opposite ureE)"/>
</dbReference>
<feature type="transmembrane region" description="Helical" evidence="1">
    <location>
        <begin position="7"/>
        <end position="31"/>
    </location>
</feature>
<reference evidence="2 3" key="1">
    <citation type="submission" date="2014-03" db="EMBL/GenBank/DDBJ databases">
        <title>Bradyrhizobium valentinum sp. nov., isolated from effective nodules of Lupinus mariae-josephae, a lupine endemic of basic-lime soils in Eastern Spain.</title>
        <authorList>
            <person name="Duran D."/>
            <person name="Rey L."/>
            <person name="Navarro A."/>
            <person name="Busquets A."/>
            <person name="Imperial J."/>
            <person name="Ruiz-Argueso T."/>
        </authorList>
    </citation>
    <scope>NUCLEOTIDE SEQUENCE [LARGE SCALE GENOMIC DNA]</scope>
    <source>
        <strain evidence="2 3">CCBAU 23086</strain>
    </source>
</reference>
<dbReference type="EMBL" id="LLYB01000060">
    <property type="protein sequence ID" value="KRR24770.1"/>
    <property type="molecule type" value="Genomic_DNA"/>
</dbReference>
<keyword evidence="1" id="KW-1133">Transmembrane helix</keyword>
<proteinExistence type="predicted"/>